<name>A0A383D666_9ZZZZ</name>
<accession>A0A383D666</accession>
<comment type="subcellular location">
    <subcellularLocation>
        <location evidence="1">Cell outer membrane</location>
    </subcellularLocation>
</comment>
<evidence type="ECO:0000256" key="2">
    <source>
        <dbReference type="ARBA" id="ARBA00023136"/>
    </source>
</evidence>
<dbReference type="EMBL" id="UINC01214503">
    <property type="protein sequence ID" value="SVE39763.1"/>
    <property type="molecule type" value="Genomic_DNA"/>
</dbReference>
<dbReference type="GO" id="GO:0009279">
    <property type="term" value="C:cell outer membrane"/>
    <property type="evidence" value="ECO:0007669"/>
    <property type="project" value="UniProtKB-SubCell"/>
</dbReference>
<gene>
    <name evidence="4" type="ORF">METZ01_LOCUS492617</name>
</gene>
<keyword evidence="3" id="KW-0998">Cell outer membrane</keyword>
<proteinExistence type="predicted"/>
<feature type="non-terminal residue" evidence="4">
    <location>
        <position position="1"/>
    </location>
</feature>
<dbReference type="SUPFAM" id="SSF56935">
    <property type="entry name" value="Porins"/>
    <property type="match status" value="1"/>
</dbReference>
<protein>
    <submittedName>
        <fullName evidence="4">Uncharacterized protein</fullName>
    </submittedName>
</protein>
<dbReference type="InterPro" id="IPR036942">
    <property type="entry name" value="Beta-barrel_TonB_sf"/>
</dbReference>
<evidence type="ECO:0000256" key="1">
    <source>
        <dbReference type="ARBA" id="ARBA00004442"/>
    </source>
</evidence>
<dbReference type="AlphaFoldDB" id="A0A383D666"/>
<evidence type="ECO:0000313" key="4">
    <source>
        <dbReference type="EMBL" id="SVE39763.1"/>
    </source>
</evidence>
<reference evidence="4" key="1">
    <citation type="submission" date="2018-05" db="EMBL/GenBank/DDBJ databases">
        <authorList>
            <person name="Lanie J.A."/>
            <person name="Ng W.-L."/>
            <person name="Kazmierczak K.M."/>
            <person name="Andrzejewski T.M."/>
            <person name="Davidsen T.M."/>
            <person name="Wayne K.J."/>
            <person name="Tettelin H."/>
            <person name="Glass J.I."/>
            <person name="Rusch D."/>
            <person name="Podicherti R."/>
            <person name="Tsui H.-C.T."/>
            <person name="Winkler M.E."/>
        </authorList>
    </citation>
    <scope>NUCLEOTIDE SEQUENCE</scope>
</reference>
<sequence>YYSDSHANQSKSYVLTNLILGYKKEQFTYEVWVRNLFDEYFSVRGFYFGNEPPDFLPTLYERQGDPRHMGLLMRYDF</sequence>
<evidence type="ECO:0000256" key="3">
    <source>
        <dbReference type="ARBA" id="ARBA00023237"/>
    </source>
</evidence>
<dbReference type="Gene3D" id="2.40.170.20">
    <property type="entry name" value="TonB-dependent receptor, beta-barrel domain"/>
    <property type="match status" value="1"/>
</dbReference>
<keyword evidence="2" id="KW-0472">Membrane</keyword>
<organism evidence="4">
    <name type="scientific">marine metagenome</name>
    <dbReference type="NCBI Taxonomy" id="408172"/>
    <lineage>
        <taxon>unclassified sequences</taxon>
        <taxon>metagenomes</taxon>
        <taxon>ecological metagenomes</taxon>
    </lineage>
</organism>